<reference evidence="1 2" key="1">
    <citation type="submission" date="2023-11" db="EMBL/GenBank/DDBJ databases">
        <authorList>
            <person name="Okamura Y."/>
        </authorList>
    </citation>
    <scope>NUCLEOTIDE SEQUENCE [LARGE SCALE GENOMIC DNA]</scope>
</reference>
<evidence type="ECO:0000313" key="1">
    <source>
        <dbReference type="EMBL" id="CAK1553865.1"/>
    </source>
</evidence>
<keyword evidence="2" id="KW-1185">Reference proteome</keyword>
<dbReference type="Proteomes" id="UP001497472">
    <property type="component" value="Unassembled WGS sequence"/>
</dbReference>
<comment type="caution">
    <text evidence="1">The sequence shown here is derived from an EMBL/GenBank/DDBJ whole genome shotgun (WGS) entry which is preliminary data.</text>
</comment>
<accession>A0AAV1JX26</accession>
<proteinExistence type="predicted"/>
<dbReference type="EMBL" id="CAVLEF010000248">
    <property type="protein sequence ID" value="CAK1553865.1"/>
    <property type="molecule type" value="Genomic_DNA"/>
</dbReference>
<dbReference type="AlphaFoldDB" id="A0AAV1JX26"/>
<evidence type="ECO:0000313" key="2">
    <source>
        <dbReference type="Proteomes" id="UP001497472"/>
    </source>
</evidence>
<organism evidence="1 2">
    <name type="scientific">Leptosia nina</name>
    <dbReference type="NCBI Taxonomy" id="320188"/>
    <lineage>
        <taxon>Eukaryota</taxon>
        <taxon>Metazoa</taxon>
        <taxon>Ecdysozoa</taxon>
        <taxon>Arthropoda</taxon>
        <taxon>Hexapoda</taxon>
        <taxon>Insecta</taxon>
        <taxon>Pterygota</taxon>
        <taxon>Neoptera</taxon>
        <taxon>Endopterygota</taxon>
        <taxon>Lepidoptera</taxon>
        <taxon>Glossata</taxon>
        <taxon>Ditrysia</taxon>
        <taxon>Papilionoidea</taxon>
        <taxon>Pieridae</taxon>
        <taxon>Pierinae</taxon>
        <taxon>Leptosia</taxon>
    </lineage>
</organism>
<gene>
    <name evidence="1" type="ORF">LNINA_LOCUS12830</name>
</gene>
<sequence length="66" mass="7514">MAVAEDNPRIVKLNCYTRLVPVEAAIGRWKKFDSSTGMKKNKPDSSYVDSGGLREYSLKISRQRNH</sequence>
<protein>
    <submittedName>
        <fullName evidence="1">Uncharacterized protein</fullName>
    </submittedName>
</protein>
<name>A0AAV1JX26_9NEOP</name>